<accession>A0A1M6W6H5</accession>
<dbReference type="AlphaFoldDB" id="A0A1M6W6H5"/>
<dbReference type="EMBL" id="FRAW01000022">
    <property type="protein sequence ID" value="SHK89248.1"/>
    <property type="molecule type" value="Genomic_DNA"/>
</dbReference>
<protein>
    <submittedName>
        <fullName evidence="1">Uncharacterized protein</fullName>
    </submittedName>
</protein>
<dbReference type="Proteomes" id="UP000184275">
    <property type="component" value="Unassembled WGS sequence"/>
</dbReference>
<organism evidence="1 2">
    <name type="scientific">Fibrobacter intestinalis</name>
    <dbReference type="NCBI Taxonomy" id="28122"/>
    <lineage>
        <taxon>Bacteria</taxon>
        <taxon>Pseudomonadati</taxon>
        <taxon>Fibrobacterota</taxon>
        <taxon>Fibrobacteria</taxon>
        <taxon>Fibrobacterales</taxon>
        <taxon>Fibrobacteraceae</taxon>
        <taxon>Fibrobacter</taxon>
    </lineage>
</organism>
<keyword evidence="2" id="KW-1185">Reference proteome</keyword>
<reference evidence="2" key="1">
    <citation type="submission" date="2016-11" db="EMBL/GenBank/DDBJ databases">
        <authorList>
            <person name="Varghese N."/>
            <person name="Submissions S."/>
        </authorList>
    </citation>
    <scope>NUCLEOTIDE SEQUENCE [LARGE SCALE GENOMIC DNA]</scope>
    <source>
        <strain evidence="2">UWOS</strain>
    </source>
</reference>
<sequence>MLVVSALRQAQGPIVEAQLSSVETWLVSTLPKRF</sequence>
<gene>
    <name evidence="1" type="ORF">SAMN05720469_12230</name>
</gene>
<name>A0A1M6W6H5_9BACT</name>
<evidence type="ECO:0000313" key="1">
    <source>
        <dbReference type="EMBL" id="SHK89248.1"/>
    </source>
</evidence>
<evidence type="ECO:0000313" key="2">
    <source>
        <dbReference type="Proteomes" id="UP000184275"/>
    </source>
</evidence>
<proteinExistence type="predicted"/>